<dbReference type="Gene3D" id="3.90.1580.10">
    <property type="entry name" value="paralog of FGE (formylglycine-generating enzyme)"/>
    <property type="match status" value="1"/>
</dbReference>
<dbReference type="EMBL" id="JBHSDY010000003">
    <property type="protein sequence ID" value="MFC4297658.1"/>
    <property type="molecule type" value="Genomic_DNA"/>
</dbReference>
<dbReference type="PANTHER" id="PTHR23150">
    <property type="entry name" value="SULFATASE MODIFYING FACTOR 1, 2"/>
    <property type="match status" value="1"/>
</dbReference>
<keyword evidence="5" id="KW-1185">Reference proteome</keyword>
<dbReference type="Proteomes" id="UP001595756">
    <property type="component" value="Unassembled WGS sequence"/>
</dbReference>
<keyword evidence="1" id="KW-0175">Coiled coil</keyword>
<dbReference type="RefSeq" id="WP_376812211.1">
    <property type="nucleotide sequence ID" value="NZ_JBHSDY010000003.1"/>
</dbReference>
<dbReference type="InterPro" id="IPR042095">
    <property type="entry name" value="SUMF_sf"/>
</dbReference>
<feature type="chain" id="PRO_5046791753" evidence="2">
    <location>
        <begin position="26"/>
        <end position="528"/>
    </location>
</feature>
<dbReference type="PANTHER" id="PTHR23150:SF19">
    <property type="entry name" value="FORMYLGLYCINE-GENERATING ENZYME"/>
    <property type="match status" value="1"/>
</dbReference>
<accession>A0ABV8RWQ3</accession>
<dbReference type="InterPro" id="IPR051043">
    <property type="entry name" value="Sulfatase_Mod_Factor_Kinase"/>
</dbReference>
<evidence type="ECO:0000313" key="5">
    <source>
        <dbReference type="Proteomes" id="UP001595756"/>
    </source>
</evidence>
<evidence type="ECO:0000256" key="2">
    <source>
        <dbReference type="SAM" id="SignalP"/>
    </source>
</evidence>
<protein>
    <submittedName>
        <fullName evidence="4">Formylglycine-generating enzyme family protein</fullName>
    </submittedName>
</protein>
<feature type="domain" description="Sulfatase-modifying factor enzyme-like" evidence="3">
    <location>
        <begin position="104"/>
        <end position="312"/>
    </location>
</feature>
<evidence type="ECO:0000256" key="1">
    <source>
        <dbReference type="SAM" id="Coils"/>
    </source>
</evidence>
<dbReference type="SUPFAM" id="SSF56436">
    <property type="entry name" value="C-type lectin-like"/>
    <property type="match status" value="1"/>
</dbReference>
<organism evidence="4 5">
    <name type="scientific">Castellaniella hirudinis</name>
    <dbReference type="NCBI Taxonomy" id="1144617"/>
    <lineage>
        <taxon>Bacteria</taxon>
        <taxon>Pseudomonadati</taxon>
        <taxon>Pseudomonadota</taxon>
        <taxon>Betaproteobacteria</taxon>
        <taxon>Burkholderiales</taxon>
        <taxon>Alcaligenaceae</taxon>
        <taxon>Castellaniella</taxon>
    </lineage>
</organism>
<sequence length="528" mass="59618">MNSKSSLAAGLLLPLLSLLCAAGQAEPWPEREYNPKPLADDVILPMPCEGSMVFRKITVPFADPLKDYPIEVGQENEEWGYLEQSRPAFIAGSFTEAGKSARQRYYLMAKYELTQLQYQALTQDKGCPKPAKELRTAQSDIGWFQAVALSNRYNLWLQEHALKNIPHEDGAPGFVRLPTEIEWEFAARGGQKVTPAEFRQTLYPMEKDDLHAYEWYNDNKSANGKMQPVGLRKPNPLGLHDMLGNAAEMMFEPFQLNKLNRLHGQAGGFIVRGDSYLTARKDFRTAARAEHPYYGKDGRGEYHDKAIGMRLVMVAPALTSRERIAAIDKSWKALGTDQGGKDAGKPDAVKNLTALTQTVEDKALKQKLQTLEQQLRASNQENENARDEAIRSNLSLGAFLCTKLKDDGLFVDLLQKNYEINCAQDAADDDNAKVCQARKTQLDDQQGRLQKLGNYYASTMASARRIYSLQQVEKQVPVQEQMLQEDPRVQGLVPYLRAYWKHAQSYLKTEKRDNDRWFADCKSIQPGS</sequence>
<proteinExistence type="predicted"/>
<name>A0ABV8RWQ3_9BURK</name>
<comment type="caution">
    <text evidence="4">The sequence shown here is derived from an EMBL/GenBank/DDBJ whole genome shotgun (WGS) entry which is preliminary data.</text>
</comment>
<feature type="signal peptide" evidence="2">
    <location>
        <begin position="1"/>
        <end position="25"/>
    </location>
</feature>
<keyword evidence="2" id="KW-0732">Signal</keyword>
<feature type="coiled-coil region" evidence="1">
    <location>
        <begin position="361"/>
        <end position="388"/>
    </location>
</feature>
<reference evidence="5" key="1">
    <citation type="journal article" date="2019" name="Int. J. Syst. Evol. Microbiol.">
        <title>The Global Catalogue of Microorganisms (GCM) 10K type strain sequencing project: providing services to taxonomists for standard genome sequencing and annotation.</title>
        <authorList>
            <consortium name="The Broad Institute Genomics Platform"/>
            <consortium name="The Broad Institute Genome Sequencing Center for Infectious Disease"/>
            <person name="Wu L."/>
            <person name="Ma J."/>
        </authorList>
    </citation>
    <scope>NUCLEOTIDE SEQUENCE [LARGE SCALE GENOMIC DNA]</scope>
    <source>
        <strain evidence="5">CGMCC 1.19029</strain>
    </source>
</reference>
<dbReference type="InterPro" id="IPR016187">
    <property type="entry name" value="CTDL_fold"/>
</dbReference>
<gene>
    <name evidence="4" type="ORF">ACFO0J_06350</name>
</gene>
<evidence type="ECO:0000259" key="3">
    <source>
        <dbReference type="Pfam" id="PF03781"/>
    </source>
</evidence>
<evidence type="ECO:0000313" key="4">
    <source>
        <dbReference type="EMBL" id="MFC4297658.1"/>
    </source>
</evidence>
<dbReference type="InterPro" id="IPR005532">
    <property type="entry name" value="SUMF_dom"/>
</dbReference>
<dbReference type="Pfam" id="PF03781">
    <property type="entry name" value="FGE-sulfatase"/>
    <property type="match status" value="1"/>
</dbReference>